<proteinExistence type="predicted"/>
<dbReference type="Pfam" id="PF02183">
    <property type="entry name" value="HALZ"/>
    <property type="match status" value="1"/>
</dbReference>
<dbReference type="PANTHER" id="PTHR45714:SF16">
    <property type="entry name" value="HOMEOBOX-LEUCINE ZIPPER PROTEIN HAT2"/>
    <property type="match status" value="1"/>
</dbReference>
<keyword evidence="2" id="KW-0805">Transcription regulation</keyword>
<evidence type="ECO:0000256" key="2">
    <source>
        <dbReference type="ARBA" id="ARBA00023015"/>
    </source>
</evidence>
<evidence type="ECO:0000313" key="7">
    <source>
        <dbReference type="Proteomes" id="UP001237642"/>
    </source>
</evidence>
<dbReference type="PANTHER" id="PTHR45714">
    <property type="entry name" value="HOMEOBOX-LEUCINE ZIPPER PROTEIN HAT14"/>
    <property type="match status" value="1"/>
</dbReference>
<evidence type="ECO:0000256" key="1">
    <source>
        <dbReference type="ARBA" id="ARBA00004123"/>
    </source>
</evidence>
<dbReference type="GO" id="GO:0005634">
    <property type="term" value="C:nucleus"/>
    <property type="evidence" value="ECO:0007669"/>
    <property type="project" value="UniProtKB-SubCell"/>
</dbReference>
<evidence type="ECO:0000259" key="5">
    <source>
        <dbReference type="SMART" id="SM00340"/>
    </source>
</evidence>
<feature type="domain" description="Leucine zipper homeobox-associated" evidence="5">
    <location>
        <begin position="7"/>
        <end position="50"/>
    </location>
</feature>
<dbReference type="GO" id="GO:0043565">
    <property type="term" value="F:sequence-specific DNA binding"/>
    <property type="evidence" value="ECO:0007669"/>
    <property type="project" value="InterPro"/>
</dbReference>
<reference evidence="6" key="2">
    <citation type="submission" date="2023-05" db="EMBL/GenBank/DDBJ databases">
        <authorList>
            <person name="Schelkunov M.I."/>
        </authorList>
    </citation>
    <scope>NUCLEOTIDE SEQUENCE</scope>
    <source>
        <strain evidence="6">Hsosn_3</strain>
        <tissue evidence="6">Leaf</tissue>
    </source>
</reference>
<comment type="caution">
    <text evidence="6">The sequence shown here is derived from an EMBL/GenBank/DDBJ whole genome shotgun (WGS) entry which is preliminary data.</text>
</comment>
<comment type="subcellular location">
    <subcellularLocation>
        <location evidence="1">Nucleus</location>
    </subcellularLocation>
</comment>
<evidence type="ECO:0000313" key="6">
    <source>
        <dbReference type="EMBL" id="KAK1381881.1"/>
    </source>
</evidence>
<keyword evidence="4" id="KW-0175">Coiled coil</keyword>
<name>A0AAD8IB95_9APIA</name>
<gene>
    <name evidence="6" type="ORF">POM88_019616</name>
</gene>
<evidence type="ECO:0000256" key="3">
    <source>
        <dbReference type="ARBA" id="ARBA00023163"/>
    </source>
</evidence>
<feature type="coiled-coil region" evidence="4">
    <location>
        <begin position="13"/>
        <end position="43"/>
    </location>
</feature>
<dbReference type="Proteomes" id="UP001237642">
    <property type="component" value="Unassembled WGS sequence"/>
</dbReference>
<protein>
    <submittedName>
        <fullName evidence="6">HALZ domain-containing protein</fullName>
    </submittedName>
</protein>
<reference evidence="6" key="1">
    <citation type="submission" date="2023-02" db="EMBL/GenBank/DDBJ databases">
        <title>Genome of toxic invasive species Heracleum sosnowskyi carries increased number of genes despite the absence of recent whole-genome duplications.</title>
        <authorList>
            <person name="Schelkunov M."/>
            <person name="Shtratnikova V."/>
            <person name="Makarenko M."/>
            <person name="Klepikova A."/>
            <person name="Omelchenko D."/>
            <person name="Novikova G."/>
            <person name="Obukhova E."/>
            <person name="Bogdanov V."/>
            <person name="Penin A."/>
            <person name="Logacheva M."/>
        </authorList>
    </citation>
    <scope>NUCLEOTIDE SEQUENCE</scope>
    <source>
        <strain evidence="6">Hsosn_3</strain>
        <tissue evidence="6">Leaf</tissue>
    </source>
</reference>
<sequence length="116" mass="13030">MERTKLKQTEVDCEFLKRCCQTLMEENRKLQNEVQELRAYKLSPQLSTQMIPPTTLSICPSCEHFAVPPSTTKSSTTGAELPQVQAMSTITIDSISTCGPPTGLDREYQMARTIFL</sequence>
<dbReference type="InterPro" id="IPR003106">
    <property type="entry name" value="Leu_zip_homeo"/>
</dbReference>
<keyword evidence="3" id="KW-0804">Transcription</keyword>
<dbReference type="GO" id="GO:0006355">
    <property type="term" value="P:regulation of DNA-templated transcription"/>
    <property type="evidence" value="ECO:0007669"/>
    <property type="project" value="InterPro"/>
</dbReference>
<dbReference type="EMBL" id="JAUIZM010000005">
    <property type="protein sequence ID" value="KAK1381881.1"/>
    <property type="molecule type" value="Genomic_DNA"/>
</dbReference>
<organism evidence="6 7">
    <name type="scientific">Heracleum sosnowskyi</name>
    <dbReference type="NCBI Taxonomy" id="360622"/>
    <lineage>
        <taxon>Eukaryota</taxon>
        <taxon>Viridiplantae</taxon>
        <taxon>Streptophyta</taxon>
        <taxon>Embryophyta</taxon>
        <taxon>Tracheophyta</taxon>
        <taxon>Spermatophyta</taxon>
        <taxon>Magnoliopsida</taxon>
        <taxon>eudicotyledons</taxon>
        <taxon>Gunneridae</taxon>
        <taxon>Pentapetalae</taxon>
        <taxon>asterids</taxon>
        <taxon>campanulids</taxon>
        <taxon>Apiales</taxon>
        <taxon>Apiaceae</taxon>
        <taxon>Apioideae</taxon>
        <taxon>apioid superclade</taxon>
        <taxon>Tordylieae</taxon>
        <taxon>Tordyliinae</taxon>
        <taxon>Heracleum</taxon>
    </lineage>
</organism>
<keyword evidence="7" id="KW-1185">Reference proteome</keyword>
<dbReference type="AlphaFoldDB" id="A0AAD8IB95"/>
<dbReference type="InterPro" id="IPR050762">
    <property type="entry name" value="HD-ZIP_Homeobox_LZ_Class_II"/>
</dbReference>
<accession>A0AAD8IB95</accession>
<evidence type="ECO:0000256" key="4">
    <source>
        <dbReference type="SAM" id="Coils"/>
    </source>
</evidence>
<dbReference type="SMART" id="SM00340">
    <property type="entry name" value="HALZ"/>
    <property type="match status" value="1"/>
</dbReference>